<dbReference type="PANTHER" id="PTHR45947">
    <property type="entry name" value="SULFOQUINOVOSYL TRANSFERASE SQD2"/>
    <property type="match status" value="1"/>
</dbReference>
<evidence type="ECO:0000313" key="4">
    <source>
        <dbReference type="Proteomes" id="UP000319732"/>
    </source>
</evidence>
<dbReference type="OrthoDB" id="4611853at2"/>
<dbReference type="PANTHER" id="PTHR45947:SF3">
    <property type="entry name" value="SULFOQUINOVOSYL TRANSFERASE SQD2"/>
    <property type="match status" value="1"/>
</dbReference>
<feature type="domain" description="Aminoglycoside phosphotransferase" evidence="1">
    <location>
        <begin position="465"/>
        <end position="658"/>
    </location>
</feature>
<reference evidence="3 4" key="1">
    <citation type="submission" date="2019-06" db="EMBL/GenBank/DDBJ databases">
        <title>Whole genome sequence for Cellvibrionaceae sp. R142.</title>
        <authorList>
            <person name="Wang G."/>
        </authorList>
    </citation>
    <scope>NUCLEOTIDE SEQUENCE [LARGE SCALE GENOMIC DNA]</scope>
    <source>
        <strain evidence="3 4">R142</strain>
    </source>
</reference>
<evidence type="ECO:0000259" key="2">
    <source>
        <dbReference type="Pfam" id="PF13439"/>
    </source>
</evidence>
<protein>
    <submittedName>
        <fullName evidence="3">Glycosyltransferase</fullName>
    </submittedName>
</protein>
<dbReference type="InterPro" id="IPR011009">
    <property type="entry name" value="Kinase-like_dom_sf"/>
</dbReference>
<keyword evidence="4" id="KW-1185">Reference proteome</keyword>
<evidence type="ECO:0000259" key="1">
    <source>
        <dbReference type="Pfam" id="PF01636"/>
    </source>
</evidence>
<proteinExistence type="predicted"/>
<dbReference type="RefSeq" id="WP_142928946.1">
    <property type="nucleotide sequence ID" value="NZ_ML660102.1"/>
</dbReference>
<dbReference type="InterPro" id="IPR002575">
    <property type="entry name" value="Aminoglycoside_PTrfase"/>
</dbReference>
<feature type="domain" description="Glycosyltransferase subfamily 4-like N-terminal" evidence="2">
    <location>
        <begin position="51"/>
        <end position="158"/>
    </location>
</feature>
<keyword evidence="3" id="KW-0808">Transferase</keyword>
<dbReference type="SUPFAM" id="SSF56112">
    <property type="entry name" value="Protein kinase-like (PK-like)"/>
    <property type="match status" value="1"/>
</dbReference>
<dbReference type="InterPro" id="IPR028098">
    <property type="entry name" value="Glyco_trans_4-like_N"/>
</dbReference>
<dbReference type="SUPFAM" id="SSF53756">
    <property type="entry name" value="UDP-Glycosyltransferase/glycogen phosphorylase"/>
    <property type="match status" value="1"/>
</dbReference>
<dbReference type="Proteomes" id="UP000319732">
    <property type="component" value="Unassembled WGS sequence"/>
</dbReference>
<dbReference type="GO" id="GO:0016757">
    <property type="term" value="F:glycosyltransferase activity"/>
    <property type="evidence" value="ECO:0007669"/>
    <property type="project" value="TreeGrafter"/>
</dbReference>
<dbReference type="Gene3D" id="3.40.50.2000">
    <property type="entry name" value="Glycogen Phosphorylase B"/>
    <property type="match status" value="2"/>
</dbReference>
<gene>
    <name evidence="3" type="ORF">FKG94_21170</name>
</gene>
<dbReference type="EMBL" id="VHSG01000024">
    <property type="protein sequence ID" value="TQV70536.1"/>
    <property type="molecule type" value="Genomic_DNA"/>
</dbReference>
<comment type="caution">
    <text evidence="3">The sequence shown here is derived from an EMBL/GenBank/DDBJ whole genome shotgun (WGS) entry which is preliminary data.</text>
</comment>
<dbReference type="Pfam" id="PF01636">
    <property type="entry name" value="APH"/>
    <property type="match status" value="1"/>
</dbReference>
<evidence type="ECO:0000313" key="3">
    <source>
        <dbReference type="EMBL" id="TQV70536.1"/>
    </source>
</evidence>
<name>A0A545SZY2_9GAMM</name>
<dbReference type="CDD" id="cd03801">
    <property type="entry name" value="GT4_PimA-like"/>
    <property type="match status" value="1"/>
</dbReference>
<accession>A0A545SZY2</accession>
<dbReference type="Pfam" id="PF13692">
    <property type="entry name" value="Glyco_trans_1_4"/>
    <property type="match status" value="1"/>
</dbReference>
<organism evidence="3 4">
    <name type="scientific">Exilibacterium tricleocarpae</name>
    <dbReference type="NCBI Taxonomy" id="2591008"/>
    <lineage>
        <taxon>Bacteria</taxon>
        <taxon>Pseudomonadati</taxon>
        <taxon>Pseudomonadota</taxon>
        <taxon>Gammaproteobacteria</taxon>
        <taxon>Cellvibrionales</taxon>
        <taxon>Cellvibrionaceae</taxon>
        <taxon>Exilibacterium</taxon>
    </lineage>
</organism>
<dbReference type="Gene3D" id="3.90.1200.10">
    <property type="match status" value="1"/>
</dbReference>
<sequence length="725" mass="80703">MRRVICLNQDAGIGPARAKGAAVHLNAMRDAFRLIGAEVMEIDCADREEVAQRIKKLCAAKKVDLIYERYALGQHTGAQIATALKIPLILEVNAPLADEQKQWRKQAASAEDSDNDAVLFNAATAVIAVSNPVAGYAKRRGAPKECIHVFGNGIDSERFNLAMREKSVRSRLKLDEHFVIGFHGRERPWHGFKRLVQAYTGLHGDNLPRQLLVVGEGKFADLKSLPPSKYQRFGWQPHSKMPEYVAAFDALPLAYTEDIPYYFSPLKLMEAMACGVVPVVPDLGDLARTVSHNETGLVYAPDDAAALAQHLQWLIDNPQEKALMSERAATYASQFTWERIARFALGFAKKTAPRAPRVAASGKAGKSAMQRALRELEKRNAIKTSDQALVRVDVGKDTTLDFEAVNGRESRWFRYRNNHLEELFPGADNRVPLAKSLKFTGSTQWRLLSYRPGRRLVILHRDADHSAVIKGYRQHKLAAAITRHQLARRLFAGTHLQVPALLHGDVPEASMVTAYHSGVTLPVSGDHEHLYTLIGQSLRRVQDTSAVAPADLHTAGDELENLSRRAHRFRAATGALPPGWESAWQRLQTMLGSLPANHCAAAHRDLHDRQFIVNGEELTLLDFDLLCRADVTLDVANLLAHLSLRALQKIDNATFADAHTCGRALLDGLERYTEAGFWPRLRFYQAATFLRLALIYALRPQWADLSGHLLSLGDRCLNDYDRLGA</sequence>
<dbReference type="InterPro" id="IPR050194">
    <property type="entry name" value="Glycosyltransferase_grp1"/>
</dbReference>
<dbReference type="Pfam" id="PF13439">
    <property type="entry name" value="Glyco_transf_4"/>
    <property type="match status" value="1"/>
</dbReference>
<dbReference type="AlphaFoldDB" id="A0A545SZY2"/>